<dbReference type="KEGG" id="anf:AQPE_0543"/>
<name>A0A5K7S4J9_9BACT</name>
<dbReference type="InterPro" id="IPR006311">
    <property type="entry name" value="TAT_signal"/>
</dbReference>
<dbReference type="PROSITE" id="PS51318">
    <property type="entry name" value="TAT"/>
    <property type="match status" value="1"/>
</dbReference>
<evidence type="ECO:0000259" key="1">
    <source>
        <dbReference type="PROSITE" id="PS51502"/>
    </source>
</evidence>
<reference evidence="2" key="1">
    <citation type="journal article" date="2020" name="Int. J. Syst. Evol. Microbiol.">
        <title>Aquipluma nitroreducens gen. nov. sp. nov., a novel facultatively anaerobic bacterium isolated from a freshwater lake.</title>
        <authorList>
            <person name="Watanabe M."/>
            <person name="Kojima H."/>
            <person name="Fukui M."/>
        </authorList>
    </citation>
    <scope>NUCLEOTIDE SEQUENCE</scope>
    <source>
        <strain evidence="2">MeG22</strain>
    </source>
</reference>
<dbReference type="EMBL" id="AP018694">
    <property type="protein sequence ID" value="BBE16405.1"/>
    <property type="molecule type" value="Genomic_DNA"/>
</dbReference>
<dbReference type="PROSITE" id="PS51502">
    <property type="entry name" value="S_R_A_B_BARREL"/>
    <property type="match status" value="1"/>
</dbReference>
<accession>A0A5K7S4J9</accession>
<dbReference type="InterPro" id="IPR011008">
    <property type="entry name" value="Dimeric_a/b-barrel"/>
</dbReference>
<evidence type="ECO:0000313" key="2">
    <source>
        <dbReference type="EMBL" id="BBE16405.1"/>
    </source>
</evidence>
<dbReference type="Gene3D" id="3.30.70.100">
    <property type="match status" value="1"/>
</dbReference>
<feature type="domain" description="Stress-response A/B barrel" evidence="1">
    <location>
        <begin position="38"/>
        <end position="133"/>
    </location>
</feature>
<sequence length="134" mass="15503">METRRNFVAKIAAGMAATGLISVSKNAKAGEAPIKNIFIHHVFFWLNEPENTEARKQFELGLQNLIKVPQIRSYHIGTPVESPREVVDDSFTYSYMAFFKSKEDQNTYQTHPIHLQFIEDCQHLWKKVIVYDAM</sequence>
<dbReference type="SMART" id="SM00886">
    <property type="entry name" value="Dabb"/>
    <property type="match status" value="1"/>
</dbReference>
<evidence type="ECO:0000313" key="3">
    <source>
        <dbReference type="Proteomes" id="UP001193389"/>
    </source>
</evidence>
<dbReference type="AlphaFoldDB" id="A0A5K7S4J9"/>
<dbReference type="InterPro" id="IPR013097">
    <property type="entry name" value="Dabb"/>
</dbReference>
<keyword evidence="3" id="KW-1185">Reference proteome</keyword>
<dbReference type="Pfam" id="PF07876">
    <property type="entry name" value="Dabb"/>
    <property type="match status" value="1"/>
</dbReference>
<protein>
    <recommendedName>
        <fullName evidence="1">Stress-response A/B barrel domain-containing protein</fullName>
    </recommendedName>
</protein>
<organism evidence="2 3">
    <name type="scientific">Aquipluma nitroreducens</name>
    <dbReference type="NCBI Taxonomy" id="2010828"/>
    <lineage>
        <taxon>Bacteria</taxon>
        <taxon>Pseudomonadati</taxon>
        <taxon>Bacteroidota</taxon>
        <taxon>Bacteroidia</taxon>
        <taxon>Marinilabiliales</taxon>
        <taxon>Prolixibacteraceae</taxon>
        <taxon>Aquipluma</taxon>
    </lineage>
</organism>
<dbReference type="RefSeq" id="WP_318349484.1">
    <property type="nucleotide sequence ID" value="NZ_AP018694.1"/>
</dbReference>
<proteinExistence type="predicted"/>
<dbReference type="Proteomes" id="UP001193389">
    <property type="component" value="Chromosome"/>
</dbReference>
<dbReference type="SUPFAM" id="SSF54909">
    <property type="entry name" value="Dimeric alpha+beta barrel"/>
    <property type="match status" value="1"/>
</dbReference>
<gene>
    <name evidence="2" type="ORF">AQPE_0543</name>
</gene>